<gene>
    <name evidence="1" type="ORF">BULFYP32_01789</name>
</gene>
<proteinExistence type="predicted"/>
<accession>A0A6N2TWC4</accession>
<evidence type="ECO:0000313" key="1">
    <source>
        <dbReference type="EMBL" id="VYT08972.1"/>
    </source>
</evidence>
<dbReference type="AlphaFoldDB" id="A0A6N2TWC4"/>
<dbReference type="EMBL" id="CACRTC010000020">
    <property type="protein sequence ID" value="VYT08972.1"/>
    <property type="molecule type" value="Genomic_DNA"/>
</dbReference>
<organism evidence="1">
    <name type="scientific">Bacteroides uniformis</name>
    <dbReference type="NCBI Taxonomy" id="820"/>
    <lineage>
        <taxon>Bacteria</taxon>
        <taxon>Pseudomonadati</taxon>
        <taxon>Bacteroidota</taxon>
        <taxon>Bacteroidia</taxon>
        <taxon>Bacteroidales</taxon>
        <taxon>Bacteroidaceae</taxon>
        <taxon>Bacteroides</taxon>
    </lineage>
</organism>
<sequence>MIFFEKNFSFAKIKKAPFQRMYKIKISFVY</sequence>
<name>A0A6N2TWC4_BACUN</name>
<reference evidence="1" key="1">
    <citation type="submission" date="2019-11" db="EMBL/GenBank/DDBJ databases">
        <authorList>
            <person name="Feng L."/>
        </authorList>
    </citation>
    <scope>NUCLEOTIDE SEQUENCE</scope>
    <source>
        <strain evidence="1">BuniformisLFYP32</strain>
    </source>
</reference>
<protein>
    <submittedName>
        <fullName evidence="1">Uncharacterized protein</fullName>
    </submittedName>
</protein>